<name>X8DK42_MYCXE</name>
<dbReference type="PATRIC" id="fig|1299334.3.peg.1701"/>
<sequence>MVPFLANNSATEIGRVLWPSCVPVIVCRLSIGQPQPDQLAG</sequence>
<organism evidence="1">
    <name type="scientific">Mycobacterium xenopi 4042</name>
    <dbReference type="NCBI Taxonomy" id="1299334"/>
    <lineage>
        <taxon>Bacteria</taxon>
        <taxon>Bacillati</taxon>
        <taxon>Actinomycetota</taxon>
        <taxon>Actinomycetes</taxon>
        <taxon>Mycobacteriales</taxon>
        <taxon>Mycobacteriaceae</taxon>
        <taxon>Mycobacterium</taxon>
    </lineage>
</organism>
<gene>
    <name evidence="1" type="ORF">I553_2210</name>
</gene>
<comment type="caution">
    <text evidence="1">The sequence shown here is derived from an EMBL/GenBank/DDBJ whole genome shotgun (WGS) entry which is preliminary data.</text>
</comment>
<dbReference type="AlphaFoldDB" id="X8DK42"/>
<dbReference type="EMBL" id="JAOB01000013">
    <property type="protein sequence ID" value="EUA69022.1"/>
    <property type="molecule type" value="Genomic_DNA"/>
</dbReference>
<accession>X8DK42</accession>
<protein>
    <submittedName>
        <fullName evidence="1">Uncharacterized protein</fullName>
    </submittedName>
</protein>
<reference evidence="1" key="1">
    <citation type="submission" date="2014-01" db="EMBL/GenBank/DDBJ databases">
        <authorList>
            <person name="Brown-Elliot B."/>
            <person name="Wallace R."/>
            <person name="Lenaerts A."/>
            <person name="Ordway D."/>
            <person name="DeGroote M.A."/>
            <person name="Parker T."/>
            <person name="Sizemore C."/>
            <person name="Tallon L.J."/>
            <person name="Sadzewicz L.K."/>
            <person name="Sengamalay N."/>
            <person name="Fraser C.M."/>
            <person name="Hine E."/>
            <person name="Shefchek K.A."/>
            <person name="Das S.P."/>
            <person name="Tettelin H."/>
        </authorList>
    </citation>
    <scope>NUCLEOTIDE SEQUENCE [LARGE SCALE GENOMIC DNA]</scope>
    <source>
        <strain evidence="1">4042</strain>
    </source>
</reference>
<evidence type="ECO:0000313" key="1">
    <source>
        <dbReference type="EMBL" id="EUA69022.1"/>
    </source>
</evidence>
<proteinExistence type="predicted"/>